<dbReference type="EMBL" id="PDCK01000039">
    <property type="protein sequence ID" value="PRQ60726.1"/>
    <property type="molecule type" value="Genomic_DNA"/>
</dbReference>
<dbReference type="GO" id="GO:0009738">
    <property type="term" value="P:abscisic acid-activated signaling pathway"/>
    <property type="evidence" value="ECO:0007669"/>
    <property type="project" value="TreeGrafter"/>
</dbReference>
<dbReference type="Gene3D" id="3.30.530.20">
    <property type="match status" value="1"/>
</dbReference>
<proteinExistence type="inferred from homology"/>
<dbReference type="InterPro" id="IPR050279">
    <property type="entry name" value="Plant_def-hormone_signal"/>
</dbReference>
<organism evidence="4 5">
    <name type="scientific">Rosa chinensis</name>
    <name type="common">China rose</name>
    <dbReference type="NCBI Taxonomy" id="74649"/>
    <lineage>
        <taxon>Eukaryota</taxon>
        <taxon>Viridiplantae</taxon>
        <taxon>Streptophyta</taxon>
        <taxon>Embryophyta</taxon>
        <taxon>Tracheophyta</taxon>
        <taxon>Spermatophyta</taxon>
        <taxon>Magnoliopsida</taxon>
        <taxon>eudicotyledons</taxon>
        <taxon>Gunneridae</taxon>
        <taxon>Pentapetalae</taxon>
        <taxon>rosids</taxon>
        <taxon>fabids</taxon>
        <taxon>Rosales</taxon>
        <taxon>Rosaceae</taxon>
        <taxon>Rosoideae</taxon>
        <taxon>Rosoideae incertae sedis</taxon>
        <taxon>Rosa</taxon>
    </lineage>
</organism>
<dbReference type="GO" id="GO:0038023">
    <property type="term" value="F:signaling receptor activity"/>
    <property type="evidence" value="ECO:0007669"/>
    <property type="project" value="TreeGrafter"/>
</dbReference>
<dbReference type="EC" id="4.2.1.78" evidence="4"/>
<accession>A0A2P6SPZ3</accession>
<keyword evidence="2" id="KW-0017">Alkaloid metabolism</keyword>
<protein>
    <submittedName>
        <fullName evidence="4">Putative (S)-norcoclaurine synthase</fullName>
        <ecNumber evidence="4">4.2.1.78</ecNumber>
    </submittedName>
</protein>
<feature type="domain" description="Bet v I/Major latex protein" evidence="3">
    <location>
        <begin position="18"/>
        <end position="94"/>
    </location>
</feature>
<dbReference type="SUPFAM" id="SSF55961">
    <property type="entry name" value="Bet v1-like"/>
    <property type="match status" value="1"/>
</dbReference>
<dbReference type="GO" id="GO:0006952">
    <property type="term" value="P:defense response"/>
    <property type="evidence" value="ECO:0007669"/>
    <property type="project" value="InterPro"/>
</dbReference>
<dbReference type="GO" id="GO:0009820">
    <property type="term" value="P:alkaloid metabolic process"/>
    <property type="evidence" value="ECO:0007669"/>
    <property type="project" value="UniProtKB-KW"/>
</dbReference>
<evidence type="ECO:0000256" key="1">
    <source>
        <dbReference type="ARBA" id="ARBA00009744"/>
    </source>
</evidence>
<dbReference type="Pfam" id="PF00407">
    <property type="entry name" value="Bet_v_1"/>
    <property type="match status" value="1"/>
</dbReference>
<evidence type="ECO:0000313" key="4">
    <source>
        <dbReference type="EMBL" id="PRQ60726.1"/>
    </source>
</evidence>
<dbReference type="PANTHER" id="PTHR31213:SF19">
    <property type="entry name" value="BET V I_MAJOR LATEX PROTEIN DOMAIN-CONTAINING PROTEIN"/>
    <property type="match status" value="1"/>
</dbReference>
<dbReference type="GO" id="GO:0016829">
    <property type="term" value="F:lyase activity"/>
    <property type="evidence" value="ECO:0007669"/>
    <property type="project" value="UniProtKB-KW"/>
</dbReference>
<name>A0A2P6SPZ3_ROSCH</name>
<comment type="caution">
    <text evidence="4">The sequence shown here is derived from an EMBL/GenBank/DDBJ whole genome shotgun (WGS) entry which is preliminary data.</text>
</comment>
<keyword evidence="4" id="KW-0456">Lyase</keyword>
<evidence type="ECO:0000259" key="3">
    <source>
        <dbReference type="Pfam" id="PF00407"/>
    </source>
</evidence>
<comment type="similarity">
    <text evidence="1">Belongs to the BetVI family.</text>
</comment>
<sequence length="103" mass="11396">MVVGGQVLHELEVKCVRASQAWELTDTLELAKLIQQTLTDIIDNIEVVQGDGQAGTIIKLTFAPGVPGPRWQEEKFTMVDNEKRVKEVEVIEGGSLELGFTLF</sequence>
<dbReference type="GO" id="GO:0005737">
    <property type="term" value="C:cytoplasm"/>
    <property type="evidence" value="ECO:0007669"/>
    <property type="project" value="TreeGrafter"/>
</dbReference>
<dbReference type="Proteomes" id="UP000238479">
    <property type="component" value="Chromosome 1"/>
</dbReference>
<keyword evidence="5" id="KW-1185">Reference proteome</keyword>
<dbReference type="Gramene" id="PRQ60726">
    <property type="protein sequence ID" value="PRQ60726"/>
    <property type="gene ID" value="RchiOBHm_Chr1g0384431"/>
</dbReference>
<reference evidence="4 5" key="1">
    <citation type="journal article" date="2018" name="Nat. Genet.">
        <title>The Rosa genome provides new insights in the design of modern roses.</title>
        <authorList>
            <person name="Bendahmane M."/>
        </authorList>
    </citation>
    <scope>NUCLEOTIDE SEQUENCE [LARGE SCALE GENOMIC DNA]</scope>
    <source>
        <strain evidence="5">cv. Old Blush</strain>
    </source>
</reference>
<dbReference type="GO" id="GO:0005634">
    <property type="term" value="C:nucleus"/>
    <property type="evidence" value="ECO:0007669"/>
    <property type="project" value="TreeGrafter"/>
</dbReference>
<gene>
    <name evidence="4" type="ORF">RchiOBHm_Chr1g0384431</name>
</gene>
<dbReference type="GO" id="GO:0010427">
    <property type="term" value="F:abscisic acid binding"/>
    <property type="evidence" value="ECO:0007669"/>
    <property type="project" value="TreeGrafter"/>
</dbReference>
<dbReference type="InterPro" id="IPR000916">
    <property type="entry name" value="Bet_v_I/MLP"/>
</dbReference>
<dbReference type="PANTHER" id="PTHR31213">
    <property type="entry name" value="OS08G0374000 PROTEIN-RELATED"/>
    <property type="match status" value="1"/>
</dbReference>
<dbReference type="InterPro" id="IPR023393">
    <property type="entry name" value="START-like_dom_sf"/>
</dbReference>
<dbReference type="AlphaFoldDB" id="A0A2P6SPZ3"/>
<evidence type="ECO:0000256" key="2">
    <source>
        <dbReference type="ARBA" id="ARBA00022589"/>
    </source>
</evidence>
<evidence type="ECO:0000313" key="5">
    <source>
        <dbReference type="Proteomes" id="UP000238479"/>
    </source>
</evidence>
<dbReference type="GO" id="GO:0004864">
    <property type="term" value="F:protein phosphatase inhibitor activity"/>
    <property type="evidence" value="ECO:0007669"/>
    <property type="project" value="TreeGrafter"/>
</dbReference>